<dbReference type="PANTHER" id="PTHR10896">
    <property type="entry name" value="GALACTOSYLGALACTOSYLXYLOSYLPROTEIN 3-BETA-GLUCURONOSYLTRANSFERASE BETA-1,3-GLUCURONYLTRANSFERASE"/>
    <property type="match status" value="1"/>
</dbReference>
<evidence type="ECO:0000256" key="19">
    <source>
        <dbReference type="RuleBase" id="RU363127"/>
    </source>
</evidence>
<keyword evidence="9 19" id="KW-0735">Signal-anchor</keyword>
<dbReference type="Gene3D" id="3.90.550.10">
    <property type="entry name" value="Spore Coat Polysaccharide Biosynthesis Protein SpsA, Chain A"/>
    <property type="match status" value="1"/>
</dbReference>
<evidence type="ECO:0000256" key="3">
    <source>
        <dbReference type="ARBA" id="ARBA00004922"/>
    </source>
</evidence>
<dbReference type="GO" id="GO:0015018">
    <property type="term" value="F:galactosylgalactosylxylosylprotein 3-beta-glucuronosyltransferase activity"/>
    <property type="evidence" value="ECO:0007669"/>
    <property type="project" value="UniProtKB-UniRule"/>
</dbReference>
<evidence type="ECO:0000256" key="4">
    <source>
        <dbReference type="ARBA" id="ARBA00007706"/>
    </source>
</evidence>
<dbReference type="GO" id="GO:0046872">
    <property type="term" value="F:metal ion binding"/>
    <property type="evidence" value="ECO:0007669"/>
    <property type="project" value="UniProtKB-KW"/>
</dbReference>
<reference evidence="20 21" key="1">
    <citation type="submission" date="2020-08" db="EMBL/GenBank/DDBJ databases">
        <title>Aphidius gifuensis genome sequencing and assembly.</title>
        <authorList>
            <person name="Du Z."/>
        </authorList>
    </citation>
    <scope>NUCLEOTIDE SEQUENCE [LARGE SCALE GENOMIC DNA]</scope>
    <source>
        <strain evidence="20">YNYX2018</strain>
        <tissue evidence="20">Adults</tissue>
    </source>
</reference>
<organism evidence="20 21">
    <name type="scientific">Aphidius gifuensis</name>
    <name type="common">Parasitoid wasp</name>
    <dbReference type="NCBI Taxonomy" id="684658"/>
    <lineage>
        <taxon>Eukaryota</taxon>
        <taxon>Metazoa</taxon>
        <taxon>Ecdysozoa</taxon>
        <taxon>Arthropoda</taxon>
        <taxon>Hexapoda</taxon>
        <taxon>Insecta</taxon>
        <taxon>Pterygota</taxon>
        <taxon>Neoptera</taxon>
        <taxon>Endopterygota</taxon>
        <taxon>Hymenoptera</taxon>
        <taxon>Apocrita</taxon>
        <taxon>Ichneumonoidea</taxon>
        <taxon>Braconidae</taxon>
        <taxon>Aphidiinae</taxon>
        <taxon>Aphidius</taxon>
    </lineage>
</organism>
<dbReference type="GO" id="GO:0005975">
    <property type="term" value="P:carbohydrate metabolic process"/>
    <property type="evidence" value="ECO:0007669"/>
    <property type="project" value="TreeGrafter"/>
</dbReference>
<comment type="catalytic activity">
    <reaction evidence="15 19">
        <text>3-O-(beta-D-galactosyl-(1-&gt;3)-beta-D-galactosyl-(1-&gt;4)-beta-D-xylosyl)-L-seryl-[protein] + UDP-alpha-D-glucuronate = 3-O-(beta-D-GlcA-(1-&gt;3)-beta-D-Gal-(1-&gt;3)-beta-D-Gal-(1-&gt;4)-beta-D-Xyl)-L-seryl-[protein] + UDP + H(+)</text>
        <dbReference type="Rhea" id="RHEA:24168"/>
        <dbReference type="Rhea" id="RHEA-COMP:12571"/>
        <dbReference type="Rhea" id="RHEA-COMP:12573"/>
        <dbReference type="ChEBI" id="CHEBI:15378"/>
        <dbReference type="ChEBI" id="CHEBI:58052"/>
        <dbReference type="ChEBI" id="CHEBI:58223"/>
        <dbReference type="ChEBI" id="CHEBI:132090"/>
        <dbReference type="ChEBI" id="CHEBI:132093"/>
        <dbReference type="EC" id="2.4.1.135"/>
    </reaction>
</comment>
<evidence type="ECO:0000256" key="10">
    <source>
        <dbReference type="ARBA" id="ARBA00022989"/>
    </source>
</evidence>
<evidence type="ECO:0000256" key="17">
    <source>
        <dbReference type="PIRSR" id="PIRSR605027-3"/>
    </source>
</evidence>
<evidence type="ECO:0000256" key="11">
    <source>
        <dbReference type="ARBA" id="ARBA00023034"/>
    </source>
</evidence>
<keyword evidence="8 17" id="KW-0479">Metal-binding</keyword>
<feature type="binding site" evidence="17">
    <location>
        <position position="209"/>
    </location>
    <ligand>
        <name>Mn(2+)</name>
        <dbReference type="ChEBI" id="CHEBI:29035"/>
    </ligand>
</feature>
<evidence type="ECO:0000256" key="15">
    <source>
        <dbReference type="ARBA" id="ARBA00047979"/>
    </source>
</evidence>
<comment type="subcellular location">
    <subcellularLocation>
        <location evidence="2 19">Golgi apparatus membrane</location>
        <topology evidence="2 19">Single-pass type II membrane protein</topology>
    </subcellularLocation>
</comment>
<dbReference type="Proteomes" id="UP000639338">
    <property type="component" value="Unassembled WGS sequence"/>
</dbReference>
<evidence type="ECO:0000256" key="9">
    <source>
        <dbReference type="ARBA" id="ARBA00022968"/>
    </source>
</evidence>
<comment type="pathway">
    <text evidence="3 19">Protein modification; protein glycosylation.</text>
</comment>
<keyword evidence="13" id="KW-0325">Glycoprotein</keyword>
<keyword evidence="11 19" id="KW-0333">Golgi apparatus</keyword>
<comment type="similarity">
    <text evidence="4 19">Belongs to the glycosyltransferase 43 family.</text>
</comment>
<evidence type="ECO:0000313" key="20">
    <source>
        <dbReference type="EMBL" id="KAF7992415.1"/>
    </source>
</evidence>
<dbReference type="OrthoDB" id="675023at2759"/>
<evidence type="ECO:0000256" key="18">
    <source>
        <dbReference type="PIRSR" id="PIRSR605027-4"/>
    </source>
</evidence>
<evidence type="ECO:0000256" key="12">
    <source>
        <dbReference type="ARBA" id="ARBA00023136"/>
    </source>
</evidence>
<evidence type="ECO:0000256" key="1">
    <source>
        <dbReference type="ARBA" id="ARBA00001936"/>
    </source>
</evidence>
<evidence type="ECO:0000256" key="6">
    <source>
        <dbReference type="ARBA" id="ARBA00022679"/>
    </source>
</evidence>
<keyword evidence="14 17" id="KW-0464">Manganese</keyword>
<dbReference type="InterPro" id="IPR005027">
    <property type="entry name" value="Glyco_trans_43"/>
</dbReference>
<dbReference type="CDD" id="cd00218">
    <property type="entry name" value="GlcAT-I"/>
    <property type="match status" value="1"/>
</dbReference>
<dbReference type="EC" id="2.4.1.135" evidence="5 19"/>
<dbReference type="EMBL" id="JACMRX010000003">
    <property type="protein sequence ID" value="KAF7992415.1"/>
    <property type="molecule type" value="Genomic_DNA"/>
</dbReference>
<evidence type="ECO:0000256" key="7">
    <source>
        <dbReference type="ARBA" id="ARBA00022692"/>
    </source>
</evidence>
<keyword evidence="21" id="KW-1185">Reference proteome</keyword>
<proteinExistence type="inferred from homology"/>
<feature type="transmembrane region" description="Helical" evidence="19">
    <location>
        <begin position="28"/>
        <end position="47"/>
    </location>
</feature>
<evidence type="ECO:0000256" key="2">
    <source>
        <dbReference type="ARBA" id="ARBA00004323"/>
    </source>
</evidence>
<evidence type="ECO:0000256" key="16">
    <source>
        <dbReference type="PIRSR" id="PIRSR605027-1"/>
    </source>
</evidence>
<dbReference type="SUPFAM" id="SSF53448">
    <property type="entry name" value="Nucleotide-diphospho-sugar transferases"/>
    <property type="match status" value="1"/>
</dbReference>
<keyword evidence="12 19" id="KW-0472">Membrane</keyword>
<dbReference type="Pfam" id="PF03360">
    <property type="entry name" value="Glyco_transf_43"/>
    <property type="match status" value="1"/>
</dbReference>
<dbReference type="InterPro" id="IPR029044">
    <property type="entry name" value="Nucleotide-diphossugar_trans"/>
</dbReference>
<keyword evidence="10 19" id="KW-1133">Transmembrane helix</keyword>
<sequence>MTVNELLLTPSVLKENDMWRTSRSFSRIFPVFILISIIGFITLTYYVNTHENKINNTDDNLENLAQLIVNQNDMINKIYKICDNVAKSINNVNNNLPIIFAITPTFTRPVQKAELTRLAQSFLLVPNFYWIVVEDSPVKTKLVENLLKESGLKYKHLNTITPPNYKLGINDPKWKKPRGVSQRNSALKWIRDNYANTTTNGVVYFADDDNTYSVKLFQEMSKIKRVGVWPVGLVGGMMVERPLCDNATNKVIGFNAAWKPERVFPLDMAAFAVNLNVILDKKDAWFSFEALGGYQETQLLEQLVTRDQLEPLADCCTKVYVWHTRTEAPLLNVEKMLIKKGTKSNIDIEI</sequence>
<dbReference type="GO" id="GO:0050650">
    <property type="term" value="P:chondroitin sulfate proteoglycan biosynthetic process"/>
    <property type="evidence" value="ECO:0007669"/>
    <property type="project" value="TreeGrafter"/>
</dbReference>
<accession>A0A834XS22</accession>
<keyword evidence="6 19" id="KW-0808">Transferase</keyword>
<evidence type="ECO:0000256" key="14">
    <source>
        <dbReference type="ARBA" id="ARBA00023211"/>
    </source>
</evidence>
<feature type="site" description="Interaction with galactose moiety of substrate glycoprotein" evidence="18">
    <location>
        <position position="240"/>
    </location>
</feature>
<dbReference type="PANTHER" id="PTHR10896:SF65">
    <property type="entry name" value="GALACTOSYLGALACTOSYLXYLOSYLPROTEIN 3-BETA-GLUCURONOSYLTRANSFERASE 3"/>
    <property type="match status" value="1"/>
</dbReference>
<evidence type="ECO:0000313" key="21">
    <source>
        <dbReference type="Proteomes" id="UP000639338"/>
    </source>
</evidence>
<evidence type="ECO:0000256" key="5">
    <source>
        <dbReference type="ARBA" id="ARBA00012641"/>
    </source>
</evidence>
<dbReference type="UniPathway" id="UPA00378"/>
<gene>
    <name evidence="20" type="ORF">HCN44_001740</name>
</gene>
<dbReference type="AlphaFoldDB" id="A0A834XS22"/>
<keyword evidence="7 19" id="KW-0812">Transmembrane</keyword>
<evidence type="ECO:0000256" key="13">
    <source>
        <dbReference type="ARBA" id="ARBA00023180"/>
    </source>
</evidence>
<comment type="caution">
    <text evidence="20">The sequence shown here is derived from an EMBL/GenBank/DDBJ whole genome shotgun (WGS) entry which is preliminary data.</text>
</comment>
<dbReference type="FunFam" id="3.90.550.10:FF:000044">
    <property type="entry name" value="Galactosylgalactosylxylosylprotein 3-beta-glucuronosyltransferase"/>
    <property type="match status" value="1"/>
</dbReference>
<feature type="active site" description="Proton donor/acceptor" evidence="16">
    <location>
        <position position="296"/>
    </location>
</feature>
<name>A0A834XS22_APHGI</name>
<dbReference type="GO" id="GO:0000139">
    <property type="term" value="C:Golgi membrane"/>
    <property type="evidence" value="ECO:0007669"/>
    <property type="project" value="UniProtKB-SubCell"/>
</dbReference>
<protein>
    <recommendedName>
        <fullName evidence="5 19">Galactosylgalactosylxylosylprotein 3-beta-glucuronosyltransferase</fullName>
        <ecNumber evidence="5 19">2.4.1.135</ecNumber>
    </recommendedName>
</protein>
<comment type="cofactor">
    <cofactor evidence="1 17 19">
        <name>Mn(2+)</name>
        <dbReference type="ChEBI" id="CHEBI:29035"/>
    </cofactor>
</comment>
<evidence type="ECO:0000256" key="8">
    <source>
        <dbReference type="ARBA" id="ARBA00022723"/>
    </source>
</evidence>